<feature type="region of interest" description="Disordered" evidence="1">
    <location>
        <begin position="1"/>
        <end position="116"/>
    </location>
</feature>
<reference evidence="2" key="1">
    <citation type="submission" date="2023-07" db="EMBL/GenBank/DDBJ databases">
        <title>Chromosome-level Genome Assembly of Striped Snakehead (Channa striata).</title>
        <authorList>
            <person name="Liu H."/>
        </authorList>
    </citation>
    <scope>NUCLEOTIDE SEQUENCE</scope>
    <source>
        <strain evidence="2">Gz</strain>
        <tissue evidence="2">Muscle</tissue>
    </source>
</reference>
<gene>
    <name evidence="2" type="ORF">Q5P01_007197</name>
</gene>
<protein>
    <submittedName>
        <fullName evidence="2">Uncharacterized protein</fullName>
    </submittedName>
</protein>
<name>A0AA88NBH4_CHASR</name>
<organism evidence="2 3">
    <name type="scientific">Channa striata</name>
    <name type="common">Snakehead murrel</name>
    <name type="synonym">Ophicephalus striatus</name>
    <dbReference type="NCBI Taxonomy" id="64152"/>
    <lineage>
        <taxon>Eukaryota</taxon>
        <taxon>Metazoa</taxon>
        <taxon>Chordata</taxon>
        <taxon>Craniata</taxon>
        <taxon>Vertebrata</taxon>
        <taxon>Euteleostomi</taxon>
        <taxon>Actinopterygii</taxon>
        <taxon>Neopterygii</taxon>
        <taxon>Teleostei</taxon>
        <taxon>Neoteleostei</taxon>
        <taxon>Acanthomorphata</taxon>
        <taxon>Anabantaria</taxon>
        <taxon>Anabantiformes</taxon>
        <taxon>Channoidei</taxon>
        <taxon>Channidae</taxon>
        <taxon>Channa</taxon>
    </lineage>
</organism>
<evidence type="ECO:0000256" key="1">
    <source>
        <dbReference type="SAM" id="MobiDB-lite"/>
    </source>
</evidence>
<dbReference type="EMBL" id="JAUPFM010000005">
    <property type="protein sequence ID" value="KAK2850921.1"/>
    <property type="molecule type" value="Genomic_DNA"/>
</dbReference>
<feature type="compositionally biased region" description="Polar residues" evidence="1">
    <location>
        <begin position="34"/>
        <end position="48"/>
    </location>
</feature>
<dbReference type="AlphaFoldDB" id="A0AA88NBH4"/>
<evidence type="ECO:0000313" key="2">
    <source>
        <dbReference type="EMBL" id="KAK2850921.1"/>
    </source>
</evidence>
<dbReference type="Proteomes" id="UP001187415">
    <property type="component" value="Unassembled WGS sequence"/>
</dbReference>
<comment type="caution">
    <text evidence="2">The sequence shown here is derived from an EMBL/GenBank/DDBJ whole genome shotgun (WGS) entry which is preliminary data.</text>
</comment>
<evidence type="ECO:0000313" key="3">
    <source>
        <dbReference type="Proteomes" id="UP001187415"/>
    </source>
</evidence>
<feature type="compositionally biased region" description="Basic and acidic residues" evidence="1">
    <location>
        <begin position="99"/>
        <end position="116"/>
    </location>
</feature>
<proteinExistence type="predicted"/>
<keyword evidence="3" id="KW-1185">Reference proteome</keyword>
<accession>A0AA88NBH4</accession>
<sequence length="116" mass="12729">MSNKNQETRLCPIGNKLRKKAGRETRRTGAEPSSDLQKQSTKHLNVSLKNRMGTDAHGGDGGLLNTERTTRSRRVSAHRAAASSGAGGGRALQRSRTRRTGDERRSPVRNEAPKLR</sequence>